<evidence type="ECO:0000259" key="5">
    <source>
        <dbReference type="PROSITE" id="PS51063"/>
    </source>
</evidence>
<dbReference type="EMBL" id="SJZB01000018">
    <property type="protein sequence ID" value="TCJ16362.1"/>
    <property type="molecule type" value="Genomic_DNA"/>
</dbReference>
<keyword evidence="3" id="KW-0804">Transcription</keyword>
<dbReference type="PROSITE" id="PS50042">
    <property type="entry name" value="CNMP_BINDING_3"/>
    <property type="match status" value="1"/>
</dbReference>
<proteinExistence type="predicted"/>
<dbReference type="SUPFAM" id="SSF51206">
    <property type="entry name" value="cAMP-binding domain-like"/>
    <property type="match status" value="1"/>
</dbReference>
<dbReference type="Proteomes" id="UP000295443">
    <property type="component" value="Unassembled WGS sequence"/>
</dbReference>
<organism evidence="6 7">
    <name type="scientific">Parasulfuritortus cantonensis</name>
    <dbReference type="NCBI Taxonomy" id="2528202"/>
    <lineage>
        <taxon>Bacteria</taxon>
        <taxon>Pseudomonadati</taxon>
        <taxon>Pseudomonadota</taxon>
        <taxon>Betaproteobacteria</taxon>
        <taxon>Nitrosomonadales</taxon>
        <taxon>Thiobacillaceae</taxon>
        <taxon>Parasulfuritortus</taxon>
    </lineage>
</organism>
<evidence type="ECO:0000256" key="1">
    <source>
        <dbReference type="ARBA" id="ARBA00023015"/>
    </source>
</evidence>
<dbReference type="InterPro" id="IPR050397">
    <property type="entry name" value="Env_Response_Regulators"/>
</dbReference>
<dbReference type="PANTHER" id="PTHR24567:SF26">
    <property type="entry name" value="REGULATORY PROTEIN YEIL"/>
    <property type="match status" value="1"/>
</dbReference>
<evidence type="ECO:0000259" key="4">
    <source>
        <dbReference type="PROSITE" id="PS50042"/>
    </source>
</evidence>
<dbReference type="GO" id="GO:0003700">
    <property type="term" value="F:DNA-binding transcription factor activity"/>
    <property type="evidence" value="ECO:0007669"/>
    <property type="project" value="TreeGrafter"/>
</dbReference>
<protein>
    <submittedName>
        <fullName evidence="6">Crp/Fnr family transcriptional regulator</fullName>
    </submittedName>
</protein>
<dbReference type="Pfam" id="PF13545">
    <property type="entry name" value="HTH_Crp_2"/>
    <property type="match status" value="1"/>
</dbReference>
<dbReference type="InterPro" id="IPR036390">
    <property type="entry name" value="WH_DNA-bd_sf"/>
</dbReference>
<evidence type="ECO:0000256" key="3">
    <source>
        <dbReference type="ARBA" id="ARBA00023163"/>
    </source>
</evidence>
<dbReference type="OrthoDB" id="9777588at2"/>
<sequence>MILETRHSIAEILSRQPLFRNLGRAELGRLAESTLEYRVGKHEVLFQKGDRPAGLYLIVTGQIKLILPSPQGTEKVVRLASPGEAFAEEAVIPDGPHAMTAEALRDSILLIVPRPALMAALAESTCLCCDLMAGMARRMQDLIDNMESCSQRSSDQRVAHYLTQLAPVNADSFEVELGVNKQHIASHLDLAPETFSRVLSRLARQGYIQMHGRTIRVADAEQLRLQAC</sequence>
<dbReference type="GO" id="GO:0005829">
    <property type="term" value="C:cytosol"/>
    <property type="evidence" value="ECO:0007669"/>
    <property type="project" value="TreeGrafter"/>
</dbReference>
<dbReference type="SMART" id="SM00419">
    <property type="entry name" value="HTH_CRP"/>
    <property type="match status" value="1"/>
</dbReference>
<dbReference type="PANTHER" id="PTHR24567">
    <property type="entry name" value="CRP FAMILY TRANSCRIPTIONAL REGULATORY PROTEIN"/>
    <property type="match status" value="1"/>
</dbReference>
<dbReference type="AlphaFoldDB" id="A0A4V2NW83"/>
<dbReference type="PROSITE" id="PS51063">
    <property type="entry name" value="HTH_CRP_2"/>
    <property type="match status" value="1"/>
</dbReference>
<comment type="caution">
    <text evidence="6">The sequence shown here is derived from an EMBL/GenBank/DDBJ whole genome shotgun (WGS) entry which is preliminary data.</text>
</comment>
<evidence type="ECO:0000313" key="6">
    <source>
        <dbReference type="EMBL" id="TCJ16362.1"/>
    </source>
</evidence>
<dbReference type="InterPro" id="IPR036388">
    <property type="entry name" value="WH-like_DNA-bd_sf"/>
</dbReference>
<evidence type="ECO:0000256" key="2">
    <source>
        <dbReference type="ARBA" id="ARBA00023125"/>
    </source>
</evidence>
<keyword evidence="7" id="KW-1185">Reference proteome</keyword>
<keyword evidence="1" id="KW-0805">Transcription regulation</keyword>
<accession>A0A4V2NW83</accession>
<feature type="domain" description="Cyclic nucleotide-binding" evidence="4">
    <location>
        <begin position="18"/>
        <end position="121"/>
    </location>
</feature>
<evidence type="ECO:0000313" key="7">
    <source>
        <dbReference type="Proteomes" id="UP000295443"/>
    </source>
</evidence>
<name>A0A4V2NW83_9PROT</name>
<feature type="domain" description="HTH crp-type" evidence="5">
    <location>
        <begin position="152"/>
        <end position="221"/>
    </location>
</feature>
<dbReference type="CDD" id="cd00038">
    <property type="entry name" value="CAP_ED"/>
    <property type="match status" value="1"/>
</dbReference>
<dbReference type="Gene3D" id="1.10.10.10">
    <property type="entry name" value="Winged helix-like DNA-binding domain superfamily/Winged helix DNA-binding domain"/>
    <property type="match status" value="1"/>
</dbReference>
<dbReference type="InterPro" id="IPR000595">
    <property type="entry name" value="cNMP-bd_dom"/>
</dbReference>
<dbReference type="Gene3D" id="2.60.120.10">
    <property type="entry name" value="Jelly Rolls"/>
    <property type="match status" value="1"/>
</dbReference>
<dbReference type="InterPro" id="IPR012318">
    <property type="entry name" value="HTH_CRP"/>
</dbReference>
<dbReference type="RefSeq" id="WP_131445291.1">
    <property type="nucleotide sequence ID" value="NZ_SJZB01000018.1"/>
</dbReference>
<dbReference type="InterPro" id="IPR018490">
    <property type="entry name" value="cNMP-bd_dom_sf"/>
</dbReference>
<dbReference type="SMART" id="SM00100">
    <property type="entry name" value="cNMP"/>
    <property type="match status" value="1"/>
</dbReference>
<dbReference type="GO" id="GO:0003677">
    <property type="term" value="F:DNA binding"/>
    <property type="evidence" value="ECO:0007669"/>
    <property type="project" value="UniProtKB-KW"/>
</dbReference>
<dbReference type="SUPFAM" id="SSF46785">
    <property type="entry name" value="Winged helix' DNA-binding domain"/>
    <property type="match status" value="1"/>
</dbReference>
<keyword evidence="2" id="KW-0238">DNA-binding</keyword>
<reference evidence="6 7" key="1">
    <citation type="submission" date="2019-03" db="EMBL/GenBank/DDBJ databases">
        <title>Genome sequence of Thiobacillaceae bacterium LSR1, a sulfur-oxidizing bacterium isolated from freshwater sediment.</title>
        <authorList>
            <person name="Li S."/>
        </authorList>
    </citation>
    <scope>NUCLEOTIDE SEQUENCE [LARGE SCALE GENOMIC DNA]</scope>
    <source>
        <strain evidence="6 7">LSR1</strain>
    </source>
</reference>
<dbReference type="Pfam" id="PF00027">
    <property type="entry name" value="cNMP_binding"/>
    <property type="match status" value="1"/>
</dbReference>
<gene>
    <name evidence="6" type="ORF">EZJ19_05540</name>
</gene>
<dbReference type="InterPro" id="IPR014710">
    <property type="entry name" value="RmlC-like_jellyroll"/>
</dbReference>